<evidence type="ECO:0000313" key="2">
    <source>
        <dbReference type="EMBL" id="GFM34852.1"/>
    </source>
</evidence>
<proteinExistence type="predicted"/>
<reference evidence="2 3" key="1">
    <citation type="submission" date="2020-05" db="EMBL/GenBank/DDBJ databases">
        <title>Draft genome sequence of Desulfovibrio sp. strain HN2T.</title>
        <authorList>
            <person name="Ueno A."/>
            <person name="Tamazawa S."/>
            <person name="Tamamura S."/>
            <person name="Murakami T."/>
            <person name="Kiyama T."/>
            <person name="Inomata H."/>
            <person name="Amano Y."/>
            <person name="Miyakawa K."/>
            <person name="Tamaki H."/>
            <person name="Naganuma T."/>
            <person name="Kaneko K."/>
        </authorList>
    </citation>
    <scope>NUCLEOTIDE SEQUENCE [LARGE SCALE GENOMIC DNA]</scope>
    <source>
        <strain evidence="2 3">HN2</strain>
    </source>
</reference>
<dbReference type="Pfam" id="PF14280">
    <property type="entry name" value="DUF4365"/>
    <property type="match status" value="1"/>
</dbReference>
<evidence type="ECO:0000259" key="1">
    <source>
        <dbReference type="Pfam" id="PF14280"/>
    </source>
</evidence>
<gene>
    <name evidence="2" type="ORF">DSM101010T_32170</name>
</gene>
<dbReference type="InterPro" id="IPR025375">
    <property type="entry name" value="DUF4365"/>
</dbReference>
<dbReference type="Proteomes" id="UP000503840">
    <property type="component" value="Unassembled WGS sequence"/>
</dbReference>
<feature type="domain" description="DUF4365" evidence="1">
    <location>
        <begin position="19"/>
        <end position="167"/>
    </location>
</feature>
<name>A0A7J0BNS3_9BACT</name>
<organism evidence="2 3">
    <name type="scientific">Desulfovibrio subterraneus</name>
    <dbReference type="NCBI Taxonomy" id="2718620"/>
    <lineage>
        <taxon>Bacteria</taxon>
        <taxon>Pseudomonadati</taxon>
        <taxon>Thermodesulfobacteriota</taxon>
        <taxon>Desulfovibrionia</taxon>
        <taxon>Desulfovibrionales</taxon>
        <taxon>Desulfovibrionaceae</taxon>
        <taxon>Desulfovibrio</taxon>
    </lineage>
</organism>
<dbReference type="EMBL" id="BLVO01000016">
    <property type="protein sequence ID" value="GFM34852.1"/>
    <property type="molecule type" value="Genomic_DNA"/>
</dbReference>
<evidence type="ECO:0000313" key="3">
    <source>
        <dbReference type="Proteomes" id="UP000503840"/>
    </source>
</evidence>
<protein>
    <recommendedName>
        <fullName evidence="1">DUF4365 domain-containing protein</fullName>
    </recommendedName>
</protein>
<keyword evidence="3" id="KW-1185">Reference proteome</keyword>
<dbReference type="RefSeq" id="WP_174406502.1">
    <property type="nucleotide sequence ID" value="NZ_BLVO01000016.1"/>
</dbReference>
<comment type="caution">
    <text evidence="2">The sequence shown here is derived from an EMBL/GenBank/DDBJ whole genome shotgun (WGS) entry which is preliminary data.</text>
</comment>
<sequence>MSEEKVVTAHRRILTHKMESDSKDVFKSILPEGWVVRNYDYPDYGIDQAVEVFDAVAEGVWVTAGEHLFIQVKSVEKCDFSRVTFEGLGRKGIDVIKFKIDTKTLLTAAKMSSAQPLMLILVCFEDMSVYYICLNDYIVACAPDLRETQSSKTIYIPIENRLTADESEIRLRFYSARVKLYALFSAIEFQYAEILYMTDGCIQDEFSDSENEKIKRFIVELLNNDIWNFEHRWGGISVLHRQILCADKYMKTGVMDEGTHSFNFVLEEMGEKAAVKLIWEQMSVLHKIYHQVILLRELPSEMEAIYA</sequence>
<accession>A0A7J0BNS3</accession>
<dbReference type="AlphaFoldDB" id="A0A7J0BNS3"/>